<evidence type="ECO:0000313" key="2">
    <source>
        <dbReference type="EMBL" id="QDU34882.1"/>
    </source>
</evidence>
<dbReference type="RefSeq" id="WP_145079355.1">
    <property type="nucleotide sequence ID" value="NZ_CP036425.1"/>
</dbReference>
<protein>
    <submittedName>
        <fullName evidence="2">Uncharacterized protein</fullName>
    </submittedName>
</protein>
<organism evidence="2 3">
    <name type="scientific">Poriferisphaera corsica</name>
    <dbReference type="NCBI Taxonomy" id="2528020"/>
    <lineage>
        <taxon>Bacteria</taxon>
        <taxon>Pseudomonadati</taxon>
        <taxon>Planctomycetota</taxon>
        <taxon>Phycisphaerae</taxon>
        <taxon>Phycisphaerales</taxon>
        <taxon>Phycisphaeraceae</taxon>
        <taxon>Poriferisphaera</taxon>
    </lineage>
</organism>
<gene>
    <name evidence="2" type="ORF">KS4_29580</name>
</gene>
<sequence length="117" mass="13150">MNRTQLACYTLLASTFILTAILVVVLTNSSAFQNTAEADVSITKRNVTYLTAQIRNGEDGLFVLDGPTGKLAIYRTDSQRKNIELLHREDVNELFAQAMQGRESTDDADTPRRRRSR</sequence>
<accession>A0A517YXC6</accession>
<dbReference type="KEGG" id="pcor:KS4_29580"/>
<dbReference type="EMBL" id="CP036425">
    <property type="protein sequence ID" value="QDU34882.1"/>
    <property type="molecule type" value="Genomic_DNA"/>
</dbReference>
<evidence type="ECO:0000256" key="1">
    <source>
        <dbReference type="SAM" id="MobiDB-lite"/>
    </source>
</evidence>
<name>A0A517YXC6_9BACT</name>
<proteinExistence type="predicted"/>
<reference evidence="2 3" key="1">
    <citation type="submission" date="2019-02" db="EMBL/GenBank/DDBJ databases">
        <title>Deep-cultivation of Planctomycetes and their phenomic and genomic characterization uncovers novel biology.</title>
        <authorList>
            <person name="Wiegand S."/>
            <person name="Jogler M."/>
            <person name="Boedeker C."/>
            <person name="Pinto D."/>
            <person name="Vollmers J."/>
            <person name="Rivas-Marin E."/>
            <person name="Kohn T."/>
            <person name="Peeters S.H."/>
            <person name="Heuer A."/>
            <person name="Rast P."/>
            <person name="Oberbeckmann S."/>
            <person name="Bunk B."/>
            <person name="Jeske O."/>
            <person name="Meyerdierks A."/>
            <person name="Storesund J.E."/>
            <person name="Kallscheuer N."/>
            <person name="Luecker S."/>
            <person name="Lage O.M."/>
            <person name="Pohl T."/>
            <person name="Merkel B.J."/>
            <person name="Hornburger P."/>
            <person name="Mueller R.-W."/>
            <person name="Bruemmer F."/>
            <person name="Labrenz M."/>
            <person name="Spormann A.M."/>
            <person name="Op den Camp H."/>
            <person name="Overmann J."/>
            <person name="Amann R."/>
            <person name="Jetten M.S.M."/>
            <person name="Mascher T."/>
            <person name="Medema M.H."/>
            <person name="Devos D.P."/>
            <person name="Kaster A.-K."/>
            <person name="Ovreas L."/>
            <person name="Rohde M."/>
            <person name="Galperin M.Y."/>
            <person name="Jogler C."/>
        </authorList>
    </citation>
    <scope>NUCLEOTIDE SEQUENCE [LARGE SCALE GENOMIC DNA]</scope>
    <source>
        <strain evidence="2 3">KS4</strain>
    </source>
</reference>
<evidence type="ECO:0000313" key="3">
    <source>
        <dbReference type="Proteomes" id="UP000317369"/>
    </source>
</evidence>
<dbReference type="Proteomes" id="UP000317369">
    <property type="component" value="Chromosome"/>
</dbReference>
<feature type="region of interest" description="Disordered" evidence="1">
    <location>
        <begin position="97"/>
        <end position="117"/>
    </location>
</feature>
<keyword evidence="3" id="KW-1185">Reference proteome</keyword>
<dbReference type="AlphaFoldDB" id="A0A517YXC6"/>